<dbReference type="GO" id="GO:0004198">
    <property type="term" value="F:calcium-dependent cysteine-type endopeptidase activity"/>
    <property type="evidence" value="ECO:0007669"/>
    <property type="project" value="InterPro"/>
</dbReference>
<dbReference type="AlphaFoldDB" id="A0AAN6UIN6"/>
<dbReference type="EMBL" id="MU853412">
    <property type="protein sequence ID" value="KAK4133558.1"/>
    <property type="molecule type" value="Genomic_DNA"/>
</dbReference>
<reference evidence="3" key="1">
    <citation type="journal article" date="2023" name="Mol. Phylogenet. Evol.">
        <title>Genome-scale phylogeny and comparative genomics of the fungal order Sordariales.</title>
        <authorList>
            <person name="Hensen N."/>
            <person name="Bonometti L."/>
            <person name="Westerberg I."/>
            <person name="Brannstrom I.O."/>
            <person name="Guillou S."/>
            <person name="Cros-Aarteil S."/>
            <person name="Calhoun S."/>
            <person name="Haridas S."/>
            <person name="Kuo A."/>
            <person name="Mondo S."/>
            <person name="Pangilinan J."/>
            <person name="Riley R."/>
            <person name="LaButti K."/>
            <person name="Andreopoulos B."/>
            <person name="Lipzen A."/>
            <person name="Chen C."/>
            <person name="Yan M."/>
            <person name="Daum C."/>
            <person name="Ng V."/>
            <person name="Clum A."/>
            <person name="Steindorff A."/>
            <person name="Ohm R.A."/>
            <person name="Martin F."/>
            <person name="Silar P."/>
            <person name="Natvig D.O."/>
            <person name="Lalanne C."/>
            <person name="Gautier V."/>
            <person name="Ament-Velasquez S.L."/>
            <person name="Kruys A."/>
            <person name="Hutchinson M.I."/>
            <person name="Powell A.J."/>
            <person name="Barry K."/>
            <person name="Miller A.N."/>
            <person name="Grigoriev I.V."/>
            <person name="Debuchy R."/>
            <person name="Gladieux P."/>
            <person name="Hiltunen Thoren M."/>
            <person name="Johannesson H."/>
        </authorList>
    </citation>
    <scope>NUCLEOTIDE SEQUENCE</scope>
    <source>
        <strain evidence="3">CBS 123565</strain>
    </source>
</reference>
<dbReference type="SUPFAM" id="SSF54001">
    <property type="entry name" value="Cysteine proteinases"/>
    <property type="match status" value="1"/>
</dbReference>
<organism evidence="3 4">
    <name type="scientific">Trichocladium antarcticum</name>
    <dbReference type="NCBI Taxonomy" id="1450529"/>
    <lineage>
        <taxon>Eukaryota</taxon>
        <taxon>Fungi</taxon>
        <taxon>Dikarya</taxon>
        <taxon>Ascomycota</taxon>
        <taxon>Pezizomycotina</taxon>
        <taxon>Sordariomycetes</taxon>
        <taxon>Sordariomycetidae</taxon>
        <taxon>Sordariales</taxon>
        <taxon>Chaetomiaceae</taxon>
        <taxon>Trichocladium</taxon>
    </lineage>
</organism>
<dbReference type="InterPro" id="IPR001300">
    <property type="entry name" value="Peptidase_C2_calpain_cat"/>
</dbReference>
<evidence type="ECO:0000313" key="3">
    <source>
        <dbReference type="EMBL" id="KAK4133558.1"/>
    </source>
</evidence>
<protein>
    <submittedName>
        <fullName evidence="3">Cysteine proteinase</fullName>
    </submittedName>
</protein>
<dbReference type="PROSITE" id="PS50203">
    <property type="entry name" value="CALPAIN_CAT"/>
    <property type="match status" value="1"/>
</dbReference>
<evidence type="ECO:0000256" key="1">
    <source>
        <dbReference type="PROSITE-ProRule" id="PRU00239"/>
    </source>
</evidence>
<name>A0AAN6UIN6_9PEZI</name>
<proteinExistence type="predicted"/>
<dbReference type="GO" id="GO:0006508">
    <property type="term" value="P:proteolysis"/>
    <property type="evidence" value="ECO:0007669"/>
    <property type="project" value="InterPro"/>
</dbReference>
<keyword evidence="4" id="KW-1185">Reference proteome</keyword>
<evidence type="ECO:0000259" key="2">
    <source>
        <dbReference type="PROSITE" id="PS50203"/>
    </source>
</evidence>
<comment type="caution">
    <text evidence="3">The sequence shown here is derived from an EMBL/GenBank/DDBJ whole genome shotgun (WGS) entry which is preliminary data.</text>
</comment>
<comment type="caution">
    <text evidence="1">Lacks conserved residue(s) required for the propagation of feature annotation.</text>
</comment>
<sequence>MTASRPEEPDSPPKNLHIGAINPFALAEAILGRKLDWNCAATGRMLSSVLQTDYEELFDMRFKSILYAGIRLNDREDMAVPIPVRGMHTLTESDMVTPDFSRVQKLGDMGDMGLEDLASIRVKHAIMSNGNLRLTLEPRSVGKTLCSSEMTTTFRELATPFRVNAKEEWTAPNSTWTDISGCCRQDATMFSNPVQGATGNSWLVAALMSVAWSDPSAIQHCRRRRDRDCDRHRHHDKSGDCSLSIKLHSKGGDHDARTSIVTVDCTLPTNNSSSLLMYCRPSSMNHMHTPSLQAWGGEIWPALYEKAFAAWLTDCGTQHPDLTQTCYGDPIKALGQLTGKTPLYFLTAHRTSQDLLGLVRTHCVNLRTVFPMAAYTHPTSGRGARFRGCTLVGNMAYSVLGWAAPQECKQYLVLRHPWGVTEADAAAGCPGLVAAVDEGFWPPAGLVDCRGVFAMETGAFREYFAGMGVAK</sequence>
<evidence type="ECO:0000313" key="4">
    <source>
        <dbReference type="Proteomes" id="UP001304895"/>
    </source>
</evidence>
<reference evidence="3" key="2">
    <citation type="submission" date="2023-05" db="EMBL/GenBank/DDBJ databases">
        <authorList>
            <consortium name="Lawrence Berkeley National Laboratory"/>
            <person name="Steindorff A."/>
            <person name="Hensen N."/>
            <person name="Bonometti L."/>
            <person name="Westerberg I."/>
            <person name="Brannstrom I.O."/>
            <person name="Guillou S."/>
            <person name="Cros-Aarteil S."/>
            <person name="Calhoun S."/>
            <person name="Haridas S."/>
            <person name="Kuo A."/>
            <person name="Mondo S."/>
            <person name="Pangilinan J."/>
            <person name="Riley R."/>
            <person name="Labutti K."/>
            <person name="Andreopoulos B."/>
            <person name="Lipzen A."/>
            <person name="Chen C."/>
            <person name="Yanf M."/>
            <person name="Daum C."/>
            <person name="Ng V."/>
            <person name="Clum A."/>
            <person name="Ohm R."/>
            <person name="Martin F."/>
            <person name="Silar P."/>
            <person name="Natvig D."/>
            <person name="Lalanne C."/>
            <person name="Gautier V."/>
            <person name="Ament-Velasquez S.L."/>
            <person name="Kruys A."/>
            <person name="Hutchinson M.I."/>
            <person name="Powell A.J."/>
            <person name="Barry K."/>
            <person name="Miller A.N."/>
            <person name="Grigoriev I.V."/>
            <person name="Debuchy R."/>
            <person name="Gladieux P."/>
            <person name="Thoren M.H."/>
            <person name="Johannesson H."/>
        </authorList>
    </citation>
    <scope>NUCLEOTIDE SEQUENCE</scope>
    <source>
        <strain evidence="3">CBS 123565</strain>
    </source>
</reference>
<gene>
    <name evidence="3" type="ORF">BT67DRAFT_456761</name>
</gene>
<feature type="domain" description="Calpain catalytic" evidence="2">
    <location>
        <begin position="168"/>
        <end position="471"/>
    </location>
</feature>
<dbReference type="InterPro" id="IPR038765">
    <property type="entry name" value="Papain-like_cys_pep_sf"/>
</dbReference>
<dbReference type="Proteomes" id="UP001304895">
    <property type="component" value="Unassembled WGS sequence"/>
</dbReference>
<dbReference type="Pfam" id="PF00648">
    <property type="entry name" value="Peptidase_C2"/>
    <property type="match status" value="1"/>
</dbReference>
<accession>A0AAN6UIN6</accession>